<dbReference type="RefSeq" id="WP_238310224.1">
    <property type="nucleotide sequence ID" value="NZ_BPQV01000003.1"/>
</dbReference>
<dbReference type="EMBL" id="BPQV01000003">
    <property type="protein sequence ID" value="GJE26256.1"/>
    <property type="molecule type" value="Genomic_DNA"/>
</dbReference>
<evidence type="ECO:0000313" key="3">
    <source>
        <dbReference type="Proteomes" id="UP001055156"/>
    </source>
</evidence>
<evidence type="ECO:0000256" key="1">
    <source>
        <dbReference type="SAM" id="Phobius"/>
    </source>
</evidence>
<name>A0ABQ4T7L3_METOR</name>
<dbReference type="Proteomes" id="UP001055156">
    <property type="component" value="Unassembled WGS sequence"/>
</dbReference>
<proteinExistence type="predicted"/>
<gene>
    <name evidence="2" type="ORF">LKMONMHP_1105</name>
</gene>
<keyword evidence="1" id="KW-0812">Transmembrane</keyword>
<comment type="caution">
    <text evidence="2">The sequence shown here is derived from an EMBL/GenBank/DDBJ whole genome shotgun (WGS) entry which is preliminary data.</text>
</comment>
<reference evidence="2" key="2">
    <citation type="submission" date="2021-08" db="EMBL/GenBank/DDBJ databases">
        <authorList>
            <person name="Tani A."/>
            <person name="Ola A."/>
            <person name="Ogura Y."/>
            <person name="Katsura K."/>
            <person name="Hayashi T."/>
        </authorList>
    </citation>
    <scope>NUCLEOTIDE SEQUENCE</scope>
    <source>
        <strain evidence="2">NBRC 15689</strain>
    </source>
</reference>
<protein>
    <submittedName>
        <fullName evidence="2">Uncharacterized protein</fullName>
    </submittedName>
</protein>
<sequence>MLTLLRIAASALRCIAMPLLWIGWLATPVLWGSSWCEDKAREWDPRIWDRTGGRTPTEARD</sequence>
<keyword evidence="3" id="KW-1185">Reference proteome</keyword>
<reference evidence="2" key="1">
    <citation type="journal article" date="2021" name="Front. Microbiol.">
        <title>Comprehensive Comparative Genomics and Phenotyping of Methylobacterium Species.</title>
        <authorList>
            <person name="Alessa O."/>
            <person name="Ogura Y."/>
            <person name="Fujitani Y."/>
            <person name="Takami H."/>
            <person name="Hayashi T."/>
            <person name="Sahin N."/>
            <person name="Tani A."/>
        </authorList>
    </citation>
    <scope>NUCLEOTIDE SEQUENCE</scope>
    <source>
        <strain evidence="2">NBRC 15689</strain>
    </source>
</reference>
<keyword evidence="1" id="KW-1133">Transmembrane helix</keyword>
<organism evidence="2 3">
    <name type="scientific">Methylobacterium organophilum</name>
    <dbReference type="NCBI Taxonomy" id="410"/>
    <lineage>
        <taxon>Bacteria</taxon>
        <taxon>Pseudomonadati</taxon>
        <taxon>Pseudomonadota</taxon>
        <taxon>Alphaproteobacteria</taxon>
        <taxon>Hyphomicrobiales</taxon>
        <taxon>Methylobacteriaceae</taxon>
        <taxon>Methylobacterium</taxon>
    </lineage>
</organism>
<accession>A0ABQ4T7L3</accession>
<feature type="transmembrane region" description="Helical" evidence="1">
    <location>
        <begin position="12"/>
        <end position="31"/>
    </location>
</feature>
<evidence type="ECO:0000313" key="2">
    <source>
        <dbReference type="EMBL" id="GJE26256.1"/>
    </source>
</evidence>
<keyword evidence="1" id="KW-0472">Membrane</keyword>